<dbReference type="RefSeq" id="WP_381493495.1">
    <property type="nucleotide sequence ID" value="NZ_JBHTIK010000015.1"/>
</dbReference>
<dbReference type="EMBL" id="JBHTIK010000015">
    <property type="protein sequence ID" value="MFD0849995.1"/>
    <property type="molecule type" value="Genomic_DNA"/>
</dbReference>
<dbReference type="InterPro" id="IPR037401">
    <property type="entry name" value="SnoaL-like"/>
</dbReference>
<accession>A0ABW3C6D2</accession>
<dbReference type="Gene3D" id="3.10.450.50">
    <property type="match status" value="1"/>
</dbReference>
<feature type="domain" description="SnoaL-like" evidence="1">
    <location>
        <begin position="15"/>
        <end position="103"/>
    </location>
</feature>
<organism evidence="2 3">
    <name type="scientific">Sphingosinicella xenopeptidilytica</name>
    <dbReference type="NCBI Taxonomy" id="364098"/>
    <lineage>
        <taxon>Bacteria</taxon>
        <taxon>Pseudomonadati</taxon>
        <taxon>Pseudomonadota</taxon>
        <taxon>Alphaproteobacteria</taxon>
        <taxon>Sphingomonadales</taxon>
        <taxon>Sphingosinicellaceae</taxon>
        <taxon>Sphingosinicella</taxon>
    </lineage>
</organism>
<evidence type="ECO:0000313" key="2">
    <source>
        <dbReference type="EMBL" id="MFD0849995.1"/>
    </source>
</evidence>
<protein>
    <submittedName>
        <fullName evidence="2">Nuclear transport factor 2 family protein</fullName>
    </submittedName>
</protein>
<proteinExistence type="predicted"/>
<evidence type="ECO:0000313" key="3">
    <source>
        <dbReference type="Proteomes" id="UP001597124"/>
    </source>
</evidence>
<sequence length="108" mass="11626">MPLDLPKPIAAYFTADRADGEAIARCFTEDAVVKDEGRTYVGRAAIAAWKSEASTKYTYTSEPIALENAGDTTIVTSHLVGDFPGSPIDLRFIFTIAGDRIASLEIKA</sequence>
<keyword evidence="3" id="KW-1185">Reference proteome</keyword>
<comment type="caution">
    <text evidence="2">The sequence shown here is derived from an EMBL/GenBank/DDBJ whole genome shotgun (WGS) entry which is preliminary data.</text>
</comment>
<dbReference type="Proteomes" id="UP001597124">
    <property type="component" value="Unassembled WGS sequence"/>
</dbReference>
<dbReference type="Pfam" id="PF12680">
    <property type="entry name" value="SnoaL_2"/>
    <property type="match status" value="1"/>
</dbReference>
<gene>
    <name evidence="2" type="ORF">ACFQ00_16790</name>
</gene>
<dbReference type="InterPro" id="IPR032710">
    <property type="entry name" value="NTF2-like_dom_sf"/>
</dbReference>
<reference evidence="3" key="1">
    <citation type="journal article" date="2019" name="Int. J. Syst. Evol. Microbiol.">
        <title>The Global Catalogue of Microorganisms (GCM) 10K type strain sequencing project: providing services to taxonomists for standard genome sequencing and annotation.</title>
        <authorList>
            <consortium name="The Broad Institute Genomics Platform"/>
            <consortium name="The Broad Institute Genome Sequencing Center for Infectious Disease"/>
            <person name="Wu L."/>
            <person name="Ma J."/>
        </authorList>
    </citation>
    <scope>NUCLEOTIDE SEQUENCE [LARGE SCALE GENOMIC DNA]</scope>
    <source>
        <strain evidence="3">CCUG 52537</strain>
    </source>
</reference>
<dbReference type="SUPFAM" id="SSF54427">
    <property type="entry name" value="NTF2-like"/>
    <property type="match status" value="1"/>
</dbReference>
<evidence type="ECO:0000259" key="1">
    <source>
        <dbReference type="Pfam" id="PF12680"/>
    </source>
</evidence>
<name>A0ABW3C6D2_SPHXN</name>